<name>A0A3P3W1W2_9FLAO</name>
<dbReference type="RefSeq" id="WP_125013766.1">
    <property type="nucleotide sequence ID" value="NZ_RQVR01000020.1"/>
</dbReference>
<dbReference type="GO" id="GO:0016787">
    <property type="term" value="F:hydrolase activity"/>
    <property type="evidence" value="ECO:0007669"/>
    <property type="project" value="UniProtKB-KW"/>
</dbReference>
<dbReference type="Gene3D" id="3.40.50.1820">
    <property type="entry name" value="alpha/beta hydrolase"/>
    <property type="match status" value="1"/>
</dbReference>
<dbReference type="Proteomes" id="UP000271937">
    <property type="component" value="Unassembled WGS sequence"/>
</dbReference>
<dbReference type="OrthoDB" id="1118238at2"/>
<dbReference type="EMBL" id="RQVR01000020">
    <property type="protein sequence ID" value="RRJ89041.1"/>
    <property type="molecule type" value="Genomic_DNA"/>
</dbReference>
<keyword evidence="2" id="KW-1185">Reference proteome</keyword>
<dbReference type="InterPro" id="IPR029058">
    <property type="entry name" value="AB_hydrolase_fold"/>
</dbReference>
<organism evidence="1 2">
    <name type="scientific">Flavobacterium macacae</name>
    <dbReference type="NCBI Taxonomy" id="2488993"/>
    <lineage>
        <taxon>Bacteria</taxon>
        <taxon>Pseudomonadati</taxon>
        <taxon>Bacteroidota</taxon>
        <taxon>Flavobacteriia</taxon>
        <taxon>Flavobacteriales</taxon>
        <taxon>Flavobacteriaceae</taxon>
        <taxon>Flavobacterium</taxon>
    </lineage>
</organism>
<reference evidence="1 2" key="1">
    <citation type="submission" date="2018-11" db="EMBL/GenBank/DDBJ databases">
        <title>Flavobacterium sp. nov., YIM 102600 draft genome.</title>
        <authorList>
            <person name="Li G."/>
            <person name="Jiang Y."/>
        </authorList>
    </citation>
    <scope>NUCLEOTIDE SEQUENCE [LARGE SCALE GENOMIC DNA]</scope>
    <source>
        <strain evidence="1 2">YIM 102600</strain>
    </source>
</reference>
<evidence type="ECO:0000313" key="2">
    <source>
        <dbReference type="Proteomes" id="UP000271937"/>
    </source>
</evidence>
<accession>A0A3P3W1W2</accession>
<evidence type="ECO:0000313" key="1">
    <source>
        <dbReference type="EMBL" id="RRJ89041.1"/>
    </source>
</evidence>
<dbReference type="AlphaFoldDB" id="A0A3P3W1W2"/>
<proteinExistence type="predicted"/>
<gene>
    <name evidence="1" type="ORF">EG849_13835</name>
</gene>
<sequence length="333" mass="38709">MSKLIIQIIMLLFSKIYAHSQKIPEDFGYKHIAMKYQDEPVDIIVISKIGEEKIAKPIFFFCQGSLPQPVVKYDEKGLYGTLPFDENPFLEDFHIVIIGKPFVPIISDVKKLGKNFCYYKDVEKELPPKGYLERNYLDYYVFRNNFVLKQLAKERWVKNKKLVVAGHSEGSTIASKMASINRKITHLIYSGGNPYGRIMNILAQSRSFDTDSINEGNNTIEHWKKVVENPNEVNSGSGDSFKTTYSFSLPQKDNLMHLKIPVLISYGTKDWSAPFNDLFQMEAIREKKDNCAFKSYLNLEHNYFPINENATVNQDIYNWDKIAQDWRNWLQEK</sequence>
<protein>
    <submittedName>
        <fullName evidence="1">Alpha/beta hydrolase</fullName>
    </submittedName>
</protein>
<keyword evidence="1" id="KW-0378">Hydrolase</keyword>
<comment type="caution">
    <text evidence="1">The sequence shown here is derived from an EMBL/GenBank/DDBJ whole genome shotgun (WGS) entry which is preliminary data.</text>
</comment>
<dbReference type="SUPFAM" id="SSF53474">
    <property type="entry name" value="alpha/beta-Hydrolases"/>
    <property type="match status" value="1"/>
</dbReference>